<comment type="caution">
    <text evidence="2">The sequence shown here is derived from an EMBL/GenBank/DDBJ whole genome shotgun (WGS) entry which is preliminary data.</text>
</comment>
<evidence type="ECO:0000313" key="3">
    <source>
        <dbReference type="Proteomes" id="UP001604277"/>
    </source>
</evidence>
<organism evidence="2 3">
    <name type="scientific">Forsythia ovata</name>
    <dbReference type="NCBI Taxonomy" id="205694"/>
    <lineage>
        <taxon>Eukaryota</taxon>
        <taxon>Viridiplantae</taxon>
        <taxon>Streptophyta</taxon>
        <taxon>Embryophyta</taxon>
        <taxon>Tracheophyta</taxon>
        <taxon>Spermatophyta</taxon>
        <taxon>Magnoliopsida</taxon>
        <taxon>eudicotyledons</taxon>
        <taxon>Gunneridae</taxon>
        <taxon>Pentapetalae</taxon>
        <taxon>asterids</taxon>
        <taxon>lamiids</taxon>
        <taxon>Lamiales</taxon>
        <taxon>Oleaceae</taxon>
        <taxon>Forsythieae</taxon>
        <taxon>Forsythia</taxon>
    </lineage>
</organism>
<dbReference type="AlphaFoldDB" id="A0ABD1P6L3"/>
<evidence type="ECO:0000256" key="1">
    <source>
        <dbReference type="SAM" id="MobiDB-lite"/>
    </source>
</evidence>
<gene>
    <name evidence="2" type="ORF">Fot_55003</name>
</gene>
<evidence type="ECO:0000313" key="2">
    <source>
        <dbReference type="EMBL" id="KAL2459314.1"/>
    </source>
</evidence>
<reference evidence="3" key="1">
    <citation type="submission" date="2024-07" db="EMBL/GenBank/DDBJ databases">
        <title>Two chromosome-level genome assemblies of Korean endemic species Abeliophyllum distichum and Forsythia ovata (Oleaceae).</title>
        <authorList>
            <person name="Jang H."/>
        </authorList>
    </citation>
    <scope>NUCLEOTIDE SEQUENCE [LARGE SCALE GENOMIC DNA]</scope>
</reference>
<dbReference type="EMBL" id="JBFOLJ010000023">
    <property type="protein sequence ID" value="KAL2459314.1"/>
    <property type="molecule type" value="Genomic_DNA"/>
</dbReference>
<keyword evidence="3" id="KW-1185">Reference proteome</keyword>
<feature type="compositionally biased region" description="Basic and acidic residues" evidence="1">
    <location>
        <begin position="95"/>
        <end position="104"/>
    </location>
</feature>
<sequence length="126" mass="14520">MVFNNDEVSEEFYKIHPQRECKRFNFCYRKEKRENNENVNEVRQSAPVKFKNRSFSSEVKKEKIVEKTPGRRSDPSPGRARSGPVIRRNGPTVHGRRDSGEGSCRRSMSPKGISKSLSNNDKDSSE</sequence>
<proteinExistence type="predicted"/>
<dbReference type="Proteomes" id="UP001604277">
    <property type="component" value="Unassembled WGS sequence"/>
</dbReference>
<accession>A0ABD1P6L3</accession>
<feature type="compositionally biased region" description="Basic and acidic residues" evidence="1">
    <location>
        <begin position="58"/>
        <end position="74"/>
    </location>
</feature>
<name>A0ABD1P6L3_9LAMI</name>
<feature type="region of interest" description="Disordered" evidence="1">
    <location>
        <begin position="53"/>
        <end position="126"/>
    </location>
</feature>
<protein>
    <submittedName>
        <fullName evidence="2">Uncharacterized protein</fullName>
    </submittedName>
</protein>